<evidence type="ECO:0000256" key="2">
    <source>
        <dbReference type="SAM" id="MobiDB-lite"/>
    </source>
</evidence>
<dbReference type="OrthoDB" id="2862635at2759"/>
<dbReference type="InterPro" id="IPR038656">
    <property type="entry name" value="Peptidase_G1_sf"/>
</dbReference>
<feature type="region of interest" description="Disordered" evidence="2">
    <location>
        <begin position="37"/>
        <end position="56"/>
    </location>
</feature>
<dbReference type="InParanoid" id="V5FFI1"/>
<feature type="signal peptide" evidence="3">
    <location>
        <begin position="1"/>
        <end position="19"/>
    </location>
</feature>
<dbReference type="PANTHER" id="PTHR37536:SF1">
    <property type="entry name" value="ASPERGILLOPEPSIN, PUTAITVE (AFU_ORTHOLOGUE AFUA_7G01200)"/>
    <property type="match status" value="1"/>
</dbReference>
<accession>V5FFI1</accession>
<organism evidence="4 5">
    <name type="scientific">Byssochlamys spectabilis (strain No. 5 / NBRC 109023)</name>
    <name type="common">Paecilomyces variotii</name>
    <dbReference type="NCBI Taxonomy" id="1356009"/>
    <lineage>
        <taxon>Eukaryota</taxon>
        <taxon>Fungi</taxon>
        <taxon>Dikarya</taxon>
        <taxon>Ascomycota</taxon>
        <taxon>Pezizomycotina</taxon>
        <taxon>Eurotiomycetes</taxon>
        <taxon>Eurotiomycetidae</taxon>
        <taxon>Eurotiales</taxon>
        <taxon>Thermoascaceae</taxon>
        <taxon>Paecilomyces</taxon>
    </lineage>
</organism>
<dbReference type="Gene3D" id="2.60.120.700">
    <property type="entry name" value="Peptidase G1"/>
    <property type="match status" value="1"/>
</dbReference>
<dbReference type="Proteomes" id="UP000018001">
    <property type="component" value="Unassembled WGS sequence"/>
</dbReference>
<dbReference type="Pfam" id="PF01828">
    <property type="entry name" value="Peptidase_A4"/>
    <property type="match status" value="1"/>
</dbReference>
<evidence type="ECO:0000313" key="4">
    <source>
        <dbReference type="EMBL" id="GAD96334.1"/>
    </source>
</evidence>
<proteinExistence type="predicted"/>
<evidence type="ECO:0000313" key="5">
    <source>
        <dbReference type="Proteomes" id="UP000018001"/>
    </source>
</evidence>
<dbReference type="PRINTS" id="PR00977">
    <property type="entry name" value="SCYTLDPTASE"/>
</dbReference>
<dbReference type="PANTHER" id="PTHR37536">
    <property type="entry name" value="PUTATIVE (AFU_ORTHOLOGUE AFUA_3G02970)-RELATED"/>
    <property type="match status" value="1"/>
</dbReference>
<dbReference type="CDD" id="cd13426">
    <property type="entry name" value="Peptidase_G1"/>
    <property type="match status" value="1"/>
</dbReference>
<gene>
    <name evidence="4" type="ORF">PVAR5_4986</name>
</gene>
<name>V5FFI1_BYSSN</name>
<dbReference type="GO" id="GO:0070007">
    <property type="term" value="F:glutamic-type endopeptidase activity"/>
    <property type="evidence" value="ECO:0007669"/>
    <property type="project" value="InterPro"/>
</dbReference>
<reference evidence="5" key="1">
    <citation type="journal article" date="2014" name="Genome Announc.">
        <title>Draft genome sequence of the formaldehyde-resistant fungus Byssochlamys spectabilis No. 5 (anamorph Paecilomyces variotii No. 5) (NBRC109023).</title>
        <authorList>
            <person name="Oka T."/>
            <person name="Ekino K."/>
            <person name="Fukuda K."/>
            <person name="Nomura Y."/>
        </authorList>
    </citation>
    <scope>NUCLEOTIDE SEQUENCE [LARGE SCALE GENOMIC DNA]</scope>
    <source>
        <strain evidence="5">No. 5 / NBRC 109023</strain>
    </source>
</reference>
<protein>
    <submittedName>
        <fullName evidence="4">Aspergillopepsin-2, putative</fullName>
    </submittedName>
</protein>
<dbReference type="HOGENOM" id="CLU_066466_0_1_1"/>
<dbReference type="SUPFAM" id="SSF49899">
    <property type="entry name" value="Concanavalin A-like lectins/glucanases"/>
    <property type="match status" value="1"/>
</dbReference>
<evidence type="ECO:0000256" key="3">
    <source>
        <dbReference type="SAM" id="SignalP"/>
    </source>
</evidence>
<sequence>MKFSTVLLSNALFAASVLAAPRGGGLARRLEARAVRSHQSHPLVPEGSASTKGPNGSNNTYVQYSSNWAGAVLESPPSGQTFNQVSGVFTVPTPSAPSGASGSSAASAWVGIDGDTYTNAILQTGIDFTVGADGSVSYDAWYEWYPDYAYDFEGFDISSGDVISLSVKSSSSSSGSVVIENQTTGKQVSKTLSAPDSSSTLGGQNAEWIVEDFQQGNDLVPFADFGSVTFSNAAADTGSGSVGTDGATVLDIKQNGQVLTDTTIPSSSEVTVTYE</sequence>
<dbReference type="InterPro" id="IPR000250">
    <property type="entry name" value="Peptidase_G1"/>
</dbReference>
<comment type="caution">
    <text evidence="4">The sequence shown here is derived from an EMBL/GenBank/DDBJ whole genome shotgun (WGS) entry which is preliminary data.</text>
</comment>
<dbReference type="eggNOG" id="ENOG502RJF6">
    <property type="taxonomic scope" value="Eukaryota"/>
</dbReference>
<keyword evidence="3" id="KW-0732">Signal</keyword>
<dbReference type="GO" id="GO:0006508">
    <property type="term" value="P:proteolysis"/>
    <property type="evidence" value="ECO:0007669"/>
    <property type="project" value="InterPro"/>
</dbReference>
<keyword evidence="5" id="KW-1185">Reference proteome</keyword>
<dbReference type="AlphaFoldDB" id="V5FFI1"/>
<evidence type="ECO:0000256" key="1">
    <source>
        <dbReference type="PIRSR" id="PIRSR600250-50"/>
    </source>
</evidence>
<feature type="active site" description="Proton acceptor" evidence="1">
    <location>
        <position position="211"/>
    </location>
</feature>
<dbReference type="EMBL" id="BAUL01000159">
    <property type="protein sequence ID" value="GAD96334.1"/>
    <property type="molecule type" value="Genomic_DNA"/>
</dbReference>
<dbReference type="InterPro" id="IPR013320">
    <property type="entry name" value="ConA-like_dom_sf"/>
</dbReference>
<feature type="chain" id="PRO_5004733122" evidence="3">
    <location>
        <begin position="20"/>
        <end position="275"/>
    </location>
</feature>